<evidence type="ECO:0000313" key="5">
    <source>
        <dbReference type="Proteomes" id="UP000613768"/>
    </source>
</evidence>
<feature type="signal peptide" evidence="3">
    <location>
        <begin position="1"/>
        <end position="23"/>
    </location>
</feature>
<keyword evidence="3" id="KW-0732">Signal</keyword>
<gene>
    <name evidence="4" type="ORF">IFO71_20500</name>
</gene>
<feature type="transmembrane region" description="Helical" evidence="2">
    <location>
        <begin position="304"/>
        <end position="336"/>
    </location>
</feature>
<name>A0AAW3ZPU4_9GAMM</name>
<evidence type="ECO:0000256" key="1">
    <source>
        <dbReference type="SAM" id="MobiDB-lite"/>
    </source>
</evidence>
<feature type="transmembrane region" description="Helical" evidence="2">
    <location>
        <begin position="111"/>
        <end position="130"/>
    </location>
</feature>
<sequence>MTSIRLLLCLLLVILLPAGSLEAAVPAADSVLTEVDASASVNSRSLQPPIARHAWQDRMPRSSVKSRTWRPIYVASMRGLSVLVIVVLIATSMRRLRSDTPFESHDPPFRLGAALEILGVLIAAVAVYFGDLYGMINGLGLVLTGRFLYFGQRWAIGSSALFAVTVLAWVLASDYPPGLKAARAVVPWLLFAYIYFGLSARLGTIRAEDGSDDSLPSMPPIVSLRERARTRHGAAMPNDAASALVPSTARPEDSASSAAPTAAADPLRVQQAEAIAQRMLIEERGRTAARARQRETVKMNGTTFLASVLVGLVLAVLIDPSIGFAVALLLMMGLVLRQLRG</sequence>
<keyword evidence="2" id="KW-0812">Transmembrane</keyword>
<keyword evidence="5" id="KW-1185">Reference proteome</keyword>
<feature type="transmembrane region" description="Helical" evidence="2">
    <location>
        <begin position="184"/>
        <end position="202"/>
    </location>
</feature>
<evidence type="ECO:0000313" key="4">
    <source>
        <dbReference type="EMBL" id="MBD8528136.1"/>
    </source>
</evidence>
<dbReference type="Proteomes" id="UP000613768">
    <property type="component" value="Unassembled WGS sequence"/>
</dbReference>
<accession>A0AAW3ZPU4</accession>
<feature type="chain" id="PRO_5043621533" evidence="3">
    <location>
        <begin position="24"/>
        <end position="341"/>
    </location>
</feature>
<organism evidence="4 5">
    <name type="scientific">Pseudomarimonas arenosa</name>
    <dbReference type="NCBI Taxonomy" id="2774145"/>
    <lineage>
        <taxon>Bacteria</taxon>
        <taxon>Pseudomonadati</taxon>
        <taxon>Pseudomonadota</taxon>
        <taxon>Gammaproteobacteria</taxon>
        <taxon>Lysobacterales</taxon>
        <taxon>Lysobacteraceae</taxon>
        <taxon>Pseudomarimonas</taxon>
    </lineage>
</organism>
<proteinExistence type="predicted"/>
<keyword evidence="2" id="KW-0472">Membrane</keyword>
<reference evidence="4 5" key="1">
    <citation type="submission" date="2020-09" db="EMBL/GenBank/DDBJ databases">
        <title>Pseudoxanthomonas sp. CAU 1598 isolated from sand of Yaerae Beach.</title>
        <authorList>
            <person name="Kim W."/>
        </authorList>
    </citation>
    <scope>NUCLEOTIDE SEQUENCE [LARGE SCALE GENOMIC DNA]</scope>
    <source>
        <strain evidence="4 5">CAU 1598</strain>
    </source>
</reference>
<protein>
    <submittedName>
        <fullName evidence="4">Uncharacterized protein</fullName>
    </submittedName>
</protein>
<feature type="region of interest" description="Disordered" evidence="1">
    <location>
        <begin position="241"/>
        <end position="266"/>
    </location>
</feature>
<evidence type="ECO:0000256" key="2">
    <source>
        <dbReference type="SAM" id="Phobius"/>
    </source>
</evidence>
<evidence type="ECO:0000256" key="3">
    <source>
        <dbReference type="SAM" id="SignalP"/>
    </source>
</evidence>
<keyword evidence="2" id="KW-1133">Transmembrane helix</keyword>
<dbReference type="EMBL" id="JACYTR010000086">
    <property type="protein sequence ID" value="MBD8528136.1"/>
    <property type="molecule type" value="Genomic_DNA"/>
</dbReference>
<feature type="transmembrane region" description="Helical" evidence="2">
    <location>
        <begin position="150"/>
        <end position="172"/>
    </location>
</feature>
<dbReference type="AlphaFoldDB" id="A0AAW3ZPU4"/>
<comment type="caution">
    <text evidence="4">The sequence shown here is derived from an EMBL/GenBank/DDBJ whole genome shotgun (WGS) entry which is preliminary data.</text>
</comment>
<dbReference type="RefSeq" id="WP_192031556.1">
    <property type="nucleotide sequence ID" value="NZ_JACYTR010000086.1"/>
</dbReference>
<feature type="compositionally biased region" description="Low complexity" evidence="1">
    <location>
        <begin position="254"/>
        <end position="264"/>
    </location>
</feature>
<feature type="transmembrane region" description="Helical" evidence="2">
    <location>
        <begin position="72"/>
        <end position="90"/>
    </location>
</feature>